<dbReference type="NCBIfam" id="NF037959">
    <property type="entry name" value="MFS_SpdSyn"/>
    <property type="match status" value="1"/>
</dbReference>
<reference evidence="7" key="1">
    <citation type="journal article" date="2019" name="Int. J. Syst. Evol. Microbiol.">
        <title>The Global Catalogue of Microorganisms (GCM) 10K type strain sequencing project: providing services to taxonomists for standard genome sequencing and annotation.</title>
        <authorList>
            <consortium name="The Broad Institute Genomics Platform"/>
            <consortium name="The Broad Institute Genome Sequencing Center for Infectious Disease"/>
            <person name="Wu L."/>
            <person name="Ma J."/>
        </authorList>
    </citation>
    <scope>NUCLEOTIDE SEQUENCE [LARGE SCALE GENOMIC DNA]</scope>
    <source>
        <strain evidence="7">CGMCC 1.15044</strain>
    </source>
</reference>
<evidence type="ECO:0000313" key="6">
    <source>
        <dbReference type="EMBL" id="GGA47817.1"/>
    </source>
</evidence>
<protein>
    <recommendedName>
        <fullName evidence="5">PABS domain-containing protein</fullName>
    </recommendedName>
</protein>
<comment type="caution">
    <text evidence="6">The sequence shown here is derived from an EMBL/GenBank/DDBJ whole genome shotgun (WGS) entry which is preliminary data.</text>
</comment>
<proteinExistence type="inferred from homology"/>
<evidence type="ECO:0000259" key="5">
    <source>
        <dbReference type="PROSITE" id="PS51006"/>
    </source>
</evidence>
<dbReference type="PROSITE" id="PS51006">
    <property type="entry name" value="PABS_2"/>
    <property type="match status" value="1"/>
</dbReference>
<dbReference type="InterPro" id="IPR029063">
    <property type="entry name" value="SAM-dependent_MTases_sf"/>
</dbReference>
<dbReference type="Proteomes" id="UP000609323">
    <property type="component" value="Unassembled WGS sequence"/>
</dbReference>
<dbReference type="PANTHER" id="PTHR43317:SF1">
    <property type="entry name" value="THERMOSPERMINE SYNTHASE ACAULIS5"/>
    <property type="match status" value="1"/>
</dbReference>
<keyword evidence="2 4" id="KW-0808">Transferase</keyword>
<organism evidence="6 7">
    <name type="scientific">Paenibacillus physcomitrellae</name>
    <dbReference type="NCBI Taxonomy" id="1619311"/>
    <lineage>
        <taxon>Bacteria</taxon>
        <taxon>Bacillati</taxon>
        <taxon>Bacillota</taxon>
        <taxon>Bacilli</taxon>
        <taxon>Bacillales</taxon>
        <taxon>Paenibacillaceae</taxon>
        <taxon>Paenibacillus</taxon>
    </lineage>
</organism>
<evidence type="ECO:0000256" key="2">
    <source>
        <dbReference type="ARBA" id="ARBA00022679"/>
    </source>
</evidence>
<dbReference type="PANTHER" id="PTHR43317">
    <property type="entry name" value="THERMOSPERMINE SYNTHASE ACAULIS5"/>
    <property type="match status" value="1"/>
</dbReference>
<dbReference type="SUPFAM" id="SSF53335">
    <property type="entry name" value="S-adenosyl-L-methionine-dependent methyltransferases"/>
    <property type="match status" value="1"/>
</dbReference>
<dbReference type="EMBL" id="BMHF01000016">
    <property type="protein sequence ID" value="GGA47817.1"/>
    <property type="molecule type" value="Genomic_DNA"/>
</dbReference>
<gene>
    <name evidence="6" type="ORF">GCM10010917_36410</name>
</gene>
<evidence type="ECO:0000313" key="7">
    <source>
        <dbReference type="Proteomes" id="UP000609323"/>
    </source>
</evidence>
<dbReference type="InterPro" id="IPR030374">
    <property type="entry name" value="PABS"/>
</dbReference>
<keyword evidence="7" id="KW-1185">Reference proteome</keyword>
<sequence>MHHLLFQDQTVNHHITVYDTDELDGQKGRFRVLKFASEANQGAMDLDDPDRVLFEYPRAIIHLMEHNAPDFEEVFMIGHGIGTLSRYFSEKNIMVAELDPVVIQISRDYFGYSRNNVQIGDGRVLLERQPAGKFDYVVLDAFDAEGTPLHLVSTTFFQIIADKLKPDGTVLLNLTGRAGHDHLLGAIGETMSQHFAYTLVFALKADSRGDVVNFILAGSGKPLLYQERQMAGFKETTLPPGYLLWDE</sequence>
<evidence type="ECO:0000256" key="3">
    <source>
        <dbReference type="ARBA" id="ARBA00023115"/>
    </source>
</evidence>
<feature type="active site" description="Proton acceptor" evidence="4">
    <location>
        <position position="140"/>
    </location>
</feature>
<evidence type="ECO:0000256" key="1">
    <source>
        <dbReference type="ARBA" id="ARBA00007867"/>
    </source>
</evidence>
<evidence type="ECO:0000256" key="4">
    <source>
        <dbReference type="PROSITE-ProRule" id="PRU00354"/>
    </source>
</evidence>
<name>A0ABQ1GPX5_9BACL</name>
<dbReference type="Pfam" id="PF01564">
    <property type="entry name" value="Spermine_synth"/>
    <property type="match status" value="1"/>
</dbReference>
<dbReference type="RefSeq" id="WP_308420957.1">
    <property type="nucleotide sequence ID" value="NZ_BMHF01000016.1"/>
</dbReference>
<dbReference type="Gene3D" id="3.40.50.150">
    <property type="entry name" value="Vaccinia Virus protein VP39"/>
    <property type="match status" value="1"/>
</dbReference>
<accession>A0ABQ1GPX5</accession>
<comment type="similarity">
    <text evidence="1">Belongs to the spermidine/spermine synthase family.</text>
</comment>
<keyword evidence="3 4" id="KW-0620">Polyamine biosynthesis</keyword>
<feature type="domain" description="PABS" evidence="5">
    <location>
        <begin position="86"/>
        <end position="219"/>
    </location>
</feature>